<dbReference type="AlphaFoldDB" id="F0X578"/>
<accession>F0X578</accession>
<dbReference type="EMBL" id="FX115646">
    <property type="protein sequence ID" value="BAJ77749.1"/>
    <property type="molecule type" value="mRNA"/>
</dbReference>
<evidence type="ECO:0000313" key="1">
    <source>
        <dbReference type="EMBL" id="BAJ77749.1"/>
    </source>
</evidence>
<sequence length="34" mass="4022">MAKFQFKMLSVMTKINVSQHSQCCTEMEILNMRI</sequence>
<reference evidence="1" key="1">
    <citation type="submission" date="2011-02" db="EMBL/GenBank/DDBJ databases">
        <title>Construction and analysis of full-length cDNA library of Cryptosporidium parvum.</title>
        <authorList>
            <person name="Yamagishi J."/>
            <person name="Wakaguri H."/>
            <person name="Sugano S."/>
            <person name="Kawano S."/>
            <person name="Fujisaki K."/>
            <person name="Sugimoto C."/>
            <person name="Watanabe J."/>
            <person name="Suzuki Y."/>
            <person name="Kimata I."/>
            <person name="Xuan X."/>
        </authorList>
    </citation>
    <scope>NUCLEOTIDE SEQUENCE</scope>
    <source>
        <strain evidence="1">HNJ-1</strain>
    </source>
</reference>
<organism evidence="1">
    <name type="scientific">Cryptosporidium parvum</name>
    <dbReference type="NCBI Taxonomy" id="5807"/>
    <lineage>
        <taxon>Eukaryota</taxon>
        <taxon>Sar</taxon>
        <taxon>Alveolata</taxon>
        <taxon>Apicomplexa</taxon>
        <taxon>Conoidasida</taxon>
        <taxon>Coccidia</taxon>
        <taxon>Eucoccidiorida</taxon>
        <taxon>Eimeriorina</taxon>
        <taxon>Cryptosporidiidae</taxon>
        <taxon>Cryptosporidium</taxon>
    </lineage>
</organism>
<name>F0X578_CRYPV</name>
<protein>
    <submittedName>
        <fullName evidence="1">Uncharacterized protein</fullName>
    </submittedName>
</protein>
<proteinExistence type="evidence at transcript level"/>